<keyword evidence="1" id="KW-0812">Transmembrane</keyword>
<dbReference type="EMBL" id="BAAASX010000004">
    <property type="protein sequence ID" value="GAA2336312.1"/>
    <property type="molecule type" value="Genomic_DNA"/>
</dbReference>
<keyword evidence="3" id="KW-1185">Reference proteome</keyword>
<feature type="transmembrane region" description="Helical" evidence="1">
    <location>
        <begin position="48"/>
        <end position="71"/>
    </location>
</feature>
<sequence>MGGTIMNDQYRITETPPQQQAVGHFTIMTVVLWIGVVAGAVLNTGLQAVGLPLVAVPFGAVAVACGIALIVRAVKMRGRR</sequence>
<gene>
    <name evidence="2" type="ORF">GCM10010403_30500</name>
</gene>
<accession>A0ABP5SQ69</accession>
<evidence type="ECO:0000256" key="1">
    <source>
        <dbReference type="SAM" id="Phobius"/>
    </source>
</evidence>
<dbReference type="Proteomes" id="UP001501584">
    <property type="component" value="Unassembled WGS sequence"/>
</dbReference>
<organism evidence="2 3">
    <name type="scientific">Glycomyces rutgersensis</name>
    <dbReference type="NCBI Taxonomy" id="58115"/>
    <lineage>
        <taxon>Bacteria</taxon>
        <taxon>Bacillati</taxon>
        <taxon>Actinomycetota</taxon>
        <taxon>Actinomycetes</taxon>
        <taxon>Glycomycetales</taxon>
        <taxon>Glycomycetaceae</taxon>
        <taxon>Glycomyces</taxon>
    </lineage>
</organism>
<protein>
    <recommendedName>
        <fullName evidence="4">DUF2530 domain-containing protein</fullName>
    </recommendedName>
</protein>
<comment type="caution">
    <text evidence="2">The sequence shown here is derived from an EMBL/GenBank/DDBJ whole genome shotgun (WGS) entry which is preliminary data.</text>
</comment>
<proteinExistence type="predicted"/>
<name>A0ABP5SQ69_9ACTN</name>
<evidence type="ECO:0000313" key="2">
    <source>
        <dbReference type="EMBL" id="GAA2336312.1"/>
    </source>
</evidence>
<keyword evidence="1" id="KW-1133">Transmembrane helix</keyword>
<evidence type="ECO:0008006" key="4">
    <source>
        <dbReference type="Google" id="ProtNLM"/>
    </source>
</evidence>
<keyword evidence="1" id="KW-0472">Membrane</keyword>
<reference evidence="3" key="1">
    <citation type="journal article" date="2019" name="Int. J. Syst. Evol. Microbiol.">
        <title>The Global Catalogue of Microorganisms (GCM) 10K type strain sequencing project: providing services to taxonomists for standard genome sequencing and annotation.</title>
        <authorList>
            <consortium name="The Broad Institute Genomics Platform"/>
            <consortium name="The Broad Institute Genome Sequencing Center for Infectious Disease"/>
            <person name="Wu L."/>
            <person name="Ma J."/>
        </authorList>
    </citation>
    <scope>NUCLEOTIDE SEQUENCE [LARGE SCALE GENOMIC DNA]</scope>
    <source>
        <strain evidence="3">JCM 6238</strain>
    </source>
</reference>
<feature type="transmembrane region" description="Helical" evidence="1">
    <location>
        <begin position="21"/>
        <end position="42"/>
    </location>
</feature>
<evidence type="ECO:0000313" key="3">
    <source>
        <dbReference type="Proteomes" id="UP001501584"/>
    </source>
</evidence>